<name>A0A1Q2HQ65_9BACT</name>
<dbReference type="KEGG" id="pbu:L21SP3_01200"/>
<feature type="domain" description="Fe/B12 periplasmic-binding" evidence="1">
    <location>
        <begin position="41"/>
        <end position="78"/>
    </location>
</feature>
<dbReference type="PROSITE" id="PS51257">
    <property type="entry name" value="PROKAR_LIPOPROTEIN"/>
    <property type="match status" value="1"/>
</dbReference>
<dbReference type="Gene3D" id="3.40.50.1980">
    <property type="entry name" value="Nitrogenase molybdenum iron protein domain"/>
    <property type="match status" value="1"/>
</dbReference>
<dbReference type="AlphaFoldDB" id="A0A1Q2HQ65"/>
<dbReference type="STRING" id="1940790.L21SP3_01200"/>
<dbReference type="Proteomes" id="UP000188273">
    <property type="component" value="Chromosome"/>
</dbReference>
<sequence>MQGFVLKEFMKKKNIISFLLLSVLFLASCSESPNREADNANIVSLSPNITEILFALGLGEQVVGVTSYCDYPPACSEK</sequence>
<organism evidence="2 3">
    <name type="scientific">Sedimentisphaera cyanobacteriorum</name>
    <dbReference type="NCBI Taxonomy" id="1940790"/>
    <lineage>
        <taxon>Bacteria</taxon>
        <taxon>Pseudomonadati</taxon>
        <taxon>Planctomycetota</taxon>
        <taxon>Phycisphaerae</taxon>
        <taxon>Sedimentisphaerales</taxon>
        <taxon>Sedimentisphaeraceae</taxon>
        <taxon>Sedimentisphaera</taxon>
    </lineage>
</organism>
<dbReference type="SUPFAM" id="SSF53807">
    <property type="entry name" value="Helical backbone' metal receptor"/>
    <property type="match status" value="1"/>
</dbReference>
<accession>A0A1Q2HQ65</accession>
<gene>
    <name evidence="2" type="ORF">L21SP3_01200</name>
</gene>
<dbReference type="EMBL" id="CP019633">
    <property type="protein sequence ID" value="AQQ09396.1"/>
    <property type="molecule type" value="Genomic_DNA"/>
</dbReference>
<evidence type="ECO:0000259" key="1">
    <source>
        <dbReference type="PROSITE" id="PS50983"/>
    </source>
</evidence>
<proteinExistence type="predicted"/>
<evidence type="ECO:0000313" key="2">
    <source>
        <dbReference type="EMBL" id="AQQ09396.1"/>
    </source>
</evidence>
<evidence type="ECO:0000313" key="3">
    <source>
        <dbReference type="Proteomes" id="UP000188273"/>
    </source>
</evidence>
<dbReference type="PROSITE" id="PS50983">
    <property type="entry name" value="FE_B12_PBP"/>
    <property type="match status" value="1"/>
</dbReference>
<protein>
    <submittedName>
        <fullName evidence="2">Vitamin B12-transporter protein BtuF</fullName>
    </submittedName>
</protein>
<dbReference type="InterPro" id="IPR002491">
    <property type="entry name" value="ABC_transptr_periplasmic_BD"/>
</dbReference>
<reference evidence="3" key="1">
    <citation type="submission" date="2017-02" db="EMBL/GenBank/DDBJ databases">
        <title>Comparative genomics and description of representatives of a novel lineage of planctomycetes thriving in anoxic sediments.</title>
        <authorList>
            <person name="Spring S."/>
            <person name="Bunk B."/>
            <person name="Sproer C."/>
            <person name="Klenk H.-P."/>
        </authorList>
    </citation>
    <scope>NUCLEOTIDE SEQUENCE [LARGE SCALE GENOMIC DNA]</scope>
    <source>
        <strain evidence="3">L21-RPul-D3</strain>
    </source>
</reference>
<keyword evidence="3" id="KW-1185">Reference proteome</keyword>